<feature type="compositionally biased region" description="Low complexity" evidence="1">
    <location>
        <begin position="150"/>
        <end position="161"/>
    </location>
</feature>
<comment type="caution">
    <text evidence="2">The sequence shown here is derived from an EMBL/GenBank/DDBJ whole genome shotgun (WGS) entry which is preliminary data.</text>
</comment>
<feature type="compositionally biased region" description="Low complexity" evidence="1">
    <location>
        <begin position="346"/>
        <end position="357"/>
    </location>
</feature>
<feature type="compositionally biased region" description="Low complexity" evidence="1">
    <location>
        <begin position="305"/>
        <end position="323"/>
    </location>
</feature>
<proteinExistence type="predicted"/>
<evidence type="ECO:0000313" key="3">
    <source>
        <dbReference type="Proteomes" id="UP001159042"/>
    </source>
</evidence>
<feature type="compositionally biased region" description="Pro residues" evidence="1">
    <location>
        <begin position="249"/>
        <end position="268"/>
    </location>
</feature>
<protein>
    <recommendedName>
        <fullName evidence="4">Serine/arginine repetitive matrix protein 1</fullName>
    </recommendedName>
</protein>
<dbReference type="PANTHER" id="PTHR46940">
    <property type="entry name" value="NKAP DOMAIN-CONTAINING 1"/>
    <property type="match status" value="1"/>
</dbReference>
<feature type="region of interest" description="Disordered" evidence="1">
    <location>
        <begin position="1"/>
        <end position="40"/>
    </location>
</feature>
<evidence type="ECO:0000313" key="2">
    <source>
        <dbReference type="EMBL" id="KAJ8920485.1"/>
    </source>
</evidence>
<organism evidence="2 3">
    <name type="scientific">Exocentrus adspersus</name>
    <dbReference type="NCBI Taxonomy" id="1586481"/>
    <lineage>
        <taxon>Eukaryota</taxon>
        <taxon>Metazoa</taxon>
        <taxon>Ecdysozoa</taxon>
        <taxon>Arthropoda</taxon>
        <taxon>Hexapoda</taxon>
        <taxon>Insecta</taxon>
        <taxon>Pterygota</taxon>
        <taxon>Neoptera</taxon>
        <taxon>Endopterygota</taxon>
        <taxon>Coleoptera</taxon>
        <taxon>Polyphaga</taxon>
        <taxon>Cucujiformia</taxon>
        <taxon>Chrysomeloidea</taxon>
        <taxon>Cerambycidae</taxon>
        <taxon>Lamiinae</taxon>
        <taxon>Acanthocinini</taxon>
        <taxon>Exocentrus</taxon>
    </lineage>
</organism>
<evidence type="ECO:0008006" key="4">
    <source>
        <dbReference type="Google" id="ProtNLM"/>
    </source>
</evidence>
<feature type="compositionally biased region" description="Basic residues" evidence="1">
    <location>
        <begin position="210"/>
        <end position="219"/>
    </location>
</feature>
<feature type="region of interest" description="Disordered" evidence="1">
    <location>
        <begin position="126"/>
        <end position="363"/>
    </location>
</feature>
<name>A0AAV8W1Q2_9CUCU</name>
<feature type="compositionally biased region" description="Pro residues" evidence="1">
    <location>
        <begin position="134"/>
        <end position="149"/>
    </location>
</feature>
<dbReference type="EMBL" id="JANEYG010000014">
    <property type="protein sequence ID" value="KAJ8920485.1"/>
    <property type="molecule type" value="Genomic_DNA"/>
</dbReference>
<gene>
    <name evidence="2" type="ORF">NQ315_005354</name>
</gene>
<evidence type="ECO:0000256" key="1">
    <source>
        <dbReference type="SAM" id="MobiDB-lite"/>
    </source>
</evidence>
<accession>A0AAV8W1Q2</accession>
<feature type="compositionally biased region" description="Basic residues" evidence="1">
    <location>
        <begin position="1"/>
        <end position="13"/>
    </location>
</feature>
<dbReference type="PANTHER" id="PTHR46940:SF1">
    <property type="entry name" value="NKAP DOMAIN CONTAINING 1"/>
    <property type="match status" value="1"/>
</dbReference>
<reference evidence="2 3" key="1">
    <citation type="journal article" date="2023" name="Insect Mol. Biol.">
        <title>Genome sequencing provides insights into the evolution of gene families encoding plant cell wall-degrading enzymes in longhorned beetles.</title>
        <authorList>
            <person name="Shin N.R."/>
            <person name="Okamura Y."/>
            <person name="Kirsch R."/>
            <person name="Pauchet Y."/>
        </authorList>
    </citation>
    <scope>NUCLEOTIDE SEQUENCE [LARGE SCALE GENOMIC DNA]</scope>
    <source>
        <strain evidence="2">EAD_L_NR</strain>
    </source>
</reference>
<dbReference type="Proteomes" id="UP001159042">
    <property type="component" value="Unassembled WGS sequence"/>
</dbReference>
<dbReference type="InterPro" id="IPR043407">
    <property type="entry name" value="Nkap_D1"/>
</dbReference>
<keyword evidence="3" id="KW-1185">Reference proteome</keyword>
<sequence length="516" mass="58337">MSTRRRSRSRSRDRKNIPTKLRMDTKPQTPRITDPSLPAGRRREIDNVMKKARAQTSPGAGAFWDKKLLEVEAKDPNRYVAPQWLQVFVHRWFVVTVLRPAQPFPFSGGQAQPLAFVERPPFTPFASVRSSLPPLTPPRRSPRSPPSRRSPPYRTSSPVSRRSPRPPRPRSPPSPAQNSNSRNKPPPRRSASASSISSCSDDSCSVCSPKARRGARTRSRSFSPQRTRKSTKTVSPPPKARPPVTRVRPPSPSQPPRRMPRPMTPPPAKRIAKPSPSDRPTDPRRQPPPPRPRGSTGEIINVRGVKPPAKPTAVKKPAEKAPVQPMLLKRIKKERTGPSTGTGKRPGSPGAESSGSEDSGKVVAKPIVATTGLTLSERFGKIAQWSADRERRDIENMRITKTGSNMKVMVEQDDFLYGTPPRRYSLSPVPSGHFPDELMSSGQSRLAAWDDVRVRYQYYKDLGYLRDLSLDDYVKWEEWWYKYQDWLANERHYEHWLSTQGRRRGKKRLPASQRLN</sequence>
<feature type="compositionally biased region" description="Low complexity" evidence="1">
    <location>
        <begin position="178"/>
        <end position="208"/>
    </location>
</feature>
<dbReference type="AlphaFoldDB" id="A0AAV8W1Q2"/>